<evidence type="ECO:0000256" key="1">
    <source>
        <dbReference type="SAM" id="MobiDB-lite"/>
    </source>
</evidence>
<evidence type="ECO:0000313" key="2">
    <source>
        <dbReference type="EMBL" id="KAK1927914.1"/>
    </source>
</evidence>
<sequence>MCIVFYTLNQPGYHFILASNRDEYLDRPTLPARWHRFAPLSSSPDAQDEPPRPDDWVLSGRDHGSPNGGTWLGVTRDLRVAVLTNIRIPPVPVPAHAPSRGLLLKEFLARPPSANRPPVHDYLARYQPQVDQYEGFNLLVFQLHPSVKNDSLSPEGHTHGRISWGKPEVGYLSNRPGPTLMELHSPSRMSTPLPEADGLSRKPPVECHGMSNTPLAQPWPKVSQGEEFMAETLAQWTEGNETQDQLVERLMEMLQRTRPCESLADLSRCTCLHPVYLGKDPEHKIKEGEQGRWYGTRVTTVILVRDDGEVTFVERDIFVQNERGEAVRGSDERRFAFQAQAQTSL</sequence>
<name>A0AAD9FX53_PAPLA</name>
<dbReference type="GO" id="GO:0009306">
    <property type="term" value="P:protein secretion"/>
    <property type="evidence" value="ECO:0007669"/>
    <property type="project" value="TreeGrafter"/>
</dbReference>
<dbReference type="InterPro" id="IPR008551">
    <property type="entry name" value="TANGO2"/>
</dbReference>
<comment type="caution">
    <text evidence="2">The sequence shown here is derived from an EMBL/GenBank/DDBJ whole genome shotgun (WGS) entry which is preliminary data.</text>
</comment>
<gene>
    <name evidence="2" type="ORF">DB88DRAFT_56723</name>
</gene>
<dbReference type="GO" id="GO:0005794">
    <property type="term" value="C:Golgi apparatus"/>
    <property type="evidence" value="ECO:0007669"/>
    <property type="project" value="TreeGrafter"/>
</dbReference>
<dbReference type="Proteomes" id="UP001182556">
    <property type="component" value="Unassembled WGS sequence"/>
</dbReference>
<reference evidence="2" key="1">
    <citation type="submission" date="2023-02" db="EMBL/GenBank/DDBJ databases">
        <title>Identification and recombinant expression of a fungal hydrolase from Papiliotrema laurentii that hydrolyzes apple cutin and clears colloidal polyester polyurethane.</title>
        <authorList>
            <consortium name="DOE Joint Genome Institute"/>
            <person name="Roman V.A."/>
            <person name="Bojanowski C."/>
            <person name="Crable B.R."/>
            <person name="Wagner D.N."/>
            <person name="Hung C.S."/>
            <person name="Nadeau L.J."/>
            <person name="Schratz L."/>
            <person name="Haridas S."/>
            <person name="Pangilinan J."/>
            <person name="Lipzen A."/>
            <person name="Na H."/>
            <person name="Yan M."/>
            <person name="Ng V."/>
            <person name="Grigoriev I.V."/>
            <person name="Spatafora J.W."/>
            <person name="Barlow D."/>
            <person name="Biffinger J."/>
            <person name="Kelley-Loughnane N."/>
            <person name="Varaljay V.A."/>
            <person name="Crookes-Goodson W.J."/>
        </authorList>
    </citation>
    <scope>NUCLEOTIDE SEQUENCE</scope>
    <source>
        <strain evidence="2">5307AH</strain>
    </source>
</reference>
<dbReference type="EMBL" id="JAODAN010000001">
    <property type="protein sequence ID" value="KAK1927914.1"/>
    <property type="molecule type" value="Genomic_DNA"/>
</dbReference>
<protein>
    <submittedName>
        <fullName evidence="2">NRDE protein-domain-containing protein</fullName>
    </submittedName>
</protein>
<dbReference type="GO" id="GO:0007030">
    <property type="term" value="P:Golgi organization"/>
    <property type="evidence" value="ECO:0007669"/>
    <property type="project" value="TreeGrafter"/>
</dbReference>
<feature type="compositionally biased region" description="Basic and acidic residues" evidence="1">
    <location>
        <begin position="49"/>
        <end position="64"/>
    </location>
</feature>
<keyword evidence="3" id="KW-1185">Reference proteome</keyword>
<dbReference type="PANTHER" id="PTHR17985">
    <property type="entry name" value="SER/THR-RICH PROTEIN T10 IN DGCR REGION"/>
    <property type="match status" value="1"/>
</dbReference>
<feature type="region of interest" description="Disordered" evidence="1">
    <location>
        <begin position="38"/>
        <end position="70"/>
    </location>
</feature>
<evidence type="ECO:0000313" key="3">
    <source>
        <dbReference type="Proteomes" id="UP001182556"/>
    </source>
</evidence>
<proteinExistence type="predicted"/>
<dbReference type="AlphaFoldDB" id="A0AAD9FX53"/>
<dbReference type="PANTHER" id="PTHR17985:SF8">
    <property type="entry name" value="TRANSPORT AND GOLGI ORGANIZATION PROTEIN 2 HOMOLOG"/>
    <property type="match status" value="1"/>
</dbReference>
<accession>A0AAD9FX53</accession>
<organism evidence="2 3">
    <name type="scientific">Papiliotrema laurentii</name>
    <name type="common">Cryptococcus laurentii</name>
    <dbReference type="NCBI Taxonomy" id="5418"/>
    <lineage>
        <taxon>Eukaryota</taxon>
        <taxon>Fungi</taxon>
        <taxon>Dikarya</taxon>
        <taxon>Basidiomycota</taxon>
        <taxon>Agaricomycotina</taxon>
        <taxon>Tremellomycetes</taxon>
        <taxon>Tremellales</taxon>
        <taxon>Rhynchogastremaceae</taxon>
        <taxon>Papiliotrema</taxon>
    </lineage>
</organism>
<dbReference type="Pfam" id="PF05742">
    <property type="entry name" value="TANGO2"/>
    <property type="match status" value="1"/>
</dbReference>